<dbReference type="Gene3D" id="3.40.50.720">
    <property type="entry name" value="NAD(P)-binding Rossmann-like Domain"/>
    <property type="match status" value="1"/>
</dbReference>
<dbReference type="FunFam" id="3.40.50.720:FF:000084">
    <property type="entry name" value="Short-chain dehydrogenase reductase"/>
    <property type="match status" value="1"/>
</dbReference>
<dbReference type="PROSITE" id="PS00061">
    <property type="entry name" value="ADH_SHORT"/>
    <property type="match status" value="1"/>
</dbReference>
<dbReference type="STRING" id="1276920.ADIAG_03183"/>
<dbReference type="PANTHER" id="PTHR42760">
    <property type="entry name" value="SHORT-CHAIN DEHYDROGENASES/REDUCTASES FAMILY MEMBER"/>
    <property type="match status" value="1"/>
</dbReference>
<dbReference type="RefSeq" id="WP_007272350.1">
    <property type="nucleotide sequence ID" value="NZ_AOCK01000010.1"/>
</dbReference>
<gene>
    <name evidence="3" type="primary">yusR</name>
    <name evidence="3" type="ORF">ADIAG_03183</name>
</gene>
<dbReference type="PRINTS" id="PR00081">
    <property type="entry name" value="GDHRDH"/>
</dbReference>
<protein>
    <submittedName>
        <fullName evidence="3">Short-chain dehydrogenase/reductase YusR</fullName>
    </submittedName>
</protein>
<keyword evidence="2" id="KW-0560">Oxidoreductase</keyword>
<dbReference type="GO" id="GO:0016616">
    <property type="term" value="F:oxidoreductase activity, acting on the CH-OH group of donors, NAD or NADP as acceptor"/>
    <property type="evidence" value="ECO:0007669"/>
    <property type="project" value="TreeGrafter"/>
</dbReference>
<comment type="caution">
    <text evidence="3">The sequence shown here is derived from an EMBL/GenBank/DDBJ whole genome shotgun (WGS) entry which is preliminary data.</text>
</comment>
<proteinExistence type="inferred from homology"/>
<dbReference type="PRINTS" id="PR00080">
    <property type="entry name" value="SDRFAMILY"/>
</dbReference>
<dbReference type="InterPro" id="IPR020904">
    <property type="entry name" value="Sc_DH/Rdtase_CS"/>
</dbReference>
<evidence type="ECO:0000313" key="3">
    <source>
        <dbReference type="EMBL" id="EMQ97388.1"/>
    </source>
</evidence>
<name>M7NFW0_9MICC</name>
<evidence type="ECO:0000256" key="1">
    <source>
        <dbReference type="ARBA" id="ARBA00006484"/>
    </source>
</evidence>
<dbReference type="InterPro" id="IPR036291">
    <property type="entry name" value="NAD(P)-bd_dom_sf"/>
</dbReference>
<keyword evidence="4" id="KW-1185">Reference proteome</keyword>
<dbReference type="eggNOG" id="COG1028">
    <property type="taxonomic scope" value="Bacteria"/>
</dbReference>
<dbReference type="CDD" id="cd05233">
    <property type="entry name" value="SDR_c"/>
    <property type="match status" value="1"/>
</dbReference>
<dbReference type="Pfam" id="PF13561">
    <property type="entry name" value="adh_short_C2"/>
    <property type="match status" value="1"/>
</dbReference>
<evidence type="ECO:0000313" key="4">
    <source>
        <dbReference type="Proteomes" id="UP000012015"/>
    </source>
</evidence>
<reference evidence="3 4" key="1">
    <citation type="journal article" date="2013" name="Genome Announc.">
        <title>Draft Genome Sequence of Arthrobacter gangotriensis Strain Lz1yT, Isolated from a Penguin Rookery Soil Sample Collected in Antarctica, near the Indian Station Dakshin Gangotri.</title>
        <authorList>
            <person name="Shivaji S."/>
            <person name="Ara S."/>
            <person name="Bandi S."/>
            <person name="Singh A."/>
            <person name="Kumar Pinnaka A."/>
        </authorList>
    </citation>
    <scope>NUCLEOTIDE SEQUENCE [LARGE SCALE GENOMIC DNA]</scope>
    <source>
        <strain evidence="3 4">Lz1y</strain>
    </source>
</reference>
<dbReference type="SUPFAM" id="SSF51735">
    <property type="entry name" value="NAD(P)-binding Rossmann-fold domains"/>
    <property type="match status" value="1"/>
</dbReference>
<dbReference type="AlphaFoldDB" id="M7NFW0"/>
<dbReference type="EMBL" id="AOCK01000010">
    <property type="protein sequence ID" value="EMQ97388.1"/>
    <property type="molecule type" value="Genomic_DNA"/>
</dbReference>
<accession>M7NFW0</accession>
<sequence length="239" mass="25278">MKKVALVTGACGGIGQAIVRRLHAEGWDVALNGFNTQESGSQAALELTGAIYIDADVSSSAEAQRMVQETVTHFGRLDAVINNAGVAKQIPHADLDAVDDEFWDFIMAVNLKGPWNIARAARAHLAQTRGQIINNASLAGLVPSGSSIPYAVSKAGLLHLTQLLAKSLGPEIRVNAVAPGYIDTPLTHDWAELREYVAENAPAKRLGSPEDVAEVVHGLLQMDYVTGTTIPVAGGLQLL</sequence>
<evidence type="ECO:0000256" key="2">
    <source>
        <dbReference type="ARBA" id="ARBA00023002"/>
    </source>
</evidence>
<dbReference type="PATRIC" id="fig|1276920.7.peg.3187"/>
<organism evidence="3 4">
    <name type="scientific">Paeniglutamicibacter gangotriensis Lz1y</name>
    <dbReference type="NCBI Taxonomy" id="1276920"/>
    <lineage>
        <taxon>Bacteria</taxon>
        <taxon>Bacillati</taxon>
        <taxon>Actinomycetota</taxon>
        <taxon>Actinomycetes</taxon>
        <taxon>Micrococcales</taxon>
        <taxon>Micrococcaceae</taxon>
        <taxon>Paeniglutamicibacter</taxon>
    </lineage>
</organism>
<dbReference type="InterPro" id="IPR002347">
    <property type="entry name" value="SDR_fam"/>
</dbReference>
<comment type="similarity">
    <text evidence="1">Belongs to the short-chain dehydrogenases/reductases (SDR) family.</text>
</comment>
<dbReference type="Proteomes" id="UP000012015">
    <property type="component" value="Unassembled WGS sequence"/>
</dbReference>